<keyword evidence="2 6" id="KW-1003">Cell membrane</keyword>
<protein>
    <submittedName>
        <fullName evidence="8">Bacitracin ABC transporter permease</fullName>
    </submittedName>
</protein>
<dbReference type="EMBL" id="CP015108">
    <property type="protein sequence ID" value="ARF13915.1"/>
    <property type="molecule type" value="Genomic_DNA"/>
</dbReference>
<name>A0ABM6JUU1_SPOUR</name>
<evidence type="ECO:0000313" key="8">
    <source>
        <dbReference type="EMBL" id="ARF13915.1"/>
    </source>
</evidence>
<keyword evidence="4 6" id="KW-1133">Transmembrane helix</keyword>
<sequence length="647" mass="72794">MTLNQLIFRNIKKNIKHYYVYIFALVFSVGLYFSFVTLQFDPALDDATGGVKGAAAIKTGSVFLIVIVSVFLLYANNLFIKRRSKEIGLFQLIGMTKGTVFRILSVENFVLYIGSLVIGILLGFSMSRLLMLILFKVTGVTDVATLRFSSAALLQTLIVFAVIFIFILIMNALFIKRQSILSLFRVTTVTQQRVKKMTVFQAVVGVSGILLIVFGYYLSSRLFSSVFLGDQLFLVMIIILASVVMGTYLFYKGSVSFIFNLIRKRKGGYLNVNDVLSLSSIMFRMKSNSFLLMIITSVSALSIALLSLSYISYYSVEKSVERTIPADFTIPDTTRATEFTQALESKGIAYTETAIDLLNTPVDLSRVLSIAGGDSQDISYTDTEMIVISDKGLPEIDVAEKEVLFVNFDSLTENFMKFQADQQIVFRGKEHMYDLTLKGIEKTAILPTRVTYAFVVAVVDDQVFRKMNEDKDPSITSEFTKYHGVDIENENDLEKANELFNVLGVNDWAGHESKFEERTKQMQGAGMIMFIVGFLGLAFLVTSGCILYFKQMDESEDEKSNYTILRKLGYTQTDLLKGVQRKQLFNFGIPLVVGLFHSYFAVKSGWFLFGTEMLAPTIIVMFIYTALYSIFGLLSVLNYKRVIKDSL</sequence>
<evidence type="ECO:0000256" key="2">
    <source>
        <dbReference type="ARBA" id="ARBA00022475"/>
    </source>
</evidence>
<feature type="transmembrane region" description="Helical" evidence="6">
    <location>
        <begin position="614"/>
        <end position="637"/>
    </location>
</feature>
<feature type="domain" description="ABC3 transporter permease C-terminal" evidence="7">
    <location>
        <begin position="61"/>
        <end position="179"/>
    </location>
</feature>
<keyword evidence="6" id="KW-0813">Transport</keyword>
<keyword evidence="5 6" id="KW-0472">Membrane</keyword>
<proteinExistence type="inferred from homology"/>
<reference evidence="8 9" key="1">
    <citation type="submission" date="2016-04" db="EMBL/GenBank/DDBJ databases">
        <title>Comparative Genomics and Epigenetics of Sporosarcina ureae.</title>
        <authorList>
            <person name="Oliver A.S."/>
            <person name="Cooper K.K."/>
        </authorList>
    </citation>
    <scope>NUCLEOTIDE SEQUENCE [LARGE SCALE GENOMIC DNA]</scope>
    <source>
        <strain evidence="8 9">S204</strain>
    </source>
</reference>
<dbReference type="PIRSF" id="PIRSF018968">
    <property type="entry name" value="ABC_permease_BceB"/>
    <property type="match status" value="1"/>
</dbReference>
<feature type="transmembrane region" description="Helical" evidence="6">
    <location>
        <begin position="584"/>
        <end position="602"/>
    </location>
</feature>
<keyword evidence="3 6" id="KW-0812">Transmembrane</keyword>
<dbReference type="PANTHER" id="PTHR46795">
    <property type="entry name" value="ABC TRANSPORTER PERMEASE-RELATED-RELATED"/>
    <property type="match status" value="1"/>
</dbReference>
<dbReference type="InterPro" id="IPR052536">
    <property type="entry name" value="ABC-4_Integral_Memb_Prot"/>
</dbReference>
<feature type="transmembrane region" description="Helical" evidence="6">
    <location>
        <begin position="18"/>
        <end position="35"/>
    </location>
</feature>
<feature type="transmembrane region" description="Helical" evidence="6">
    <location>
        <begin position="109"/>
        <end position="133"/>
    </location>
</feature>
<accession>A0ABM6JUU1</accession>
<dbReference type="Proteomes" id="UP000192486">
    <property type="component" value="Chromosome"/>
</dbReference>
<keyword evidence="9" id="KW-1185">Reference proteome</keyword>
<organism evidence="8 9">
    <name type="scientific">Sporosarcina ureae</name>
    <dbReference type="NCBI Taxonomy" id="1571"/>
    <lineage>
        <taxon>Bacteria</taxon>
        <taxon>Bacillati</taxon>
        <taxon>Bacillota</taxon>
        <taxon>Bacilli</taxon>
        <taxon>Bacillales</taxon>
        <taxon>Caryophanaceae</taxon>
        <taxon>Sporosarcina</taxon>
    </lineage>
</organism>
<feature type="transmembrane region" description="Helical" evidence="6">
    <location>
        <begin position="199"/>
        <end position="219"/>
    </location>
</feature>
<feature type="transmembrane region" description="Helical" evidence="6">
    <location>
        <begin position="527"/>
        <end position="549"/>
    </location>
</feature>
<feature type="transmembrane region" description="Helical" evidence="6">
    <location>
        <begin position="231"/>
        <end position="251"/>
    </location>
</feature>
<feature type="transmembrane region" description="Helical" evidence="6">
    <location>
        <begin position="290"/>
        <end position="313"/>
    </location>
</feature>
<evidence type="ECO:0000256" key="4">
    <source>
        <dbReference type="ARBA" id="ARBA00022989"/>
    </source>
</evidence>
<gene>
    <name evidence="8" type="ORF">SporoS204_07005</name>
</gene>
<feature type="transmembrane region" description="Helical" evidence="6">
    <location>
        <begin position="153"/>
        <end position="175"/>
    </location>
</feature>
<evidence type="ECO:0000256" key="1">
    <source>
        <dbReference type="ARBA" id="ARBA00004651"/>
    </source>
</evidence>
<comment type="subcellular location">
    <subcellularLocation>
        <location evidence="1 6">Cell membrane</location>
        <topology evidence="1 6">Multi-pass membrane protein</topology>
    </subcellularLocation>
</comment>
<feature type="transmembrane region" description="Helical" evidence="6">
    <location>
        <begin position="55"/>
        <end position="75"/>
    </location>
</feature>
<comment type="similarity">
    <text evidence="6">Belongs to the ABC-4 integral membrane protein family.</text>
</comment>
<evidence type="ECO:0000256" key="6">
    <source>
        <dbReference type="PIRNR" id="PIRNR018968"/>
    </source>
</evidence>
<evidence type="ECO:0000256" key="3">
    <source>
        <dbReference type="ARBA" id="ARBA00022692"/>
    </source>
</evidence>
<evidence type="ECO:0000256" key="5">
    <source>
        <dbReference type="ARBA" id="ARBA00023136"/>
    </source>
</evidence>
<dbReference type="Pfam" id="PF02687">
    <property type="entry name" value="FtsX"/>
    <property type="match status" value="1"/>
</dbReference>
<evidence type="ECO:0000313" key="9">
    <source>
        <dbReference type="Proteomes" id="UP000192486"/>
    </source>
</evidence>
<dbReference type="PANTHER" id="PTHR46795:SF3">
    <property type="entry name" value="ABC TRANSPORTER PERMEASE"/>
    <property type="match status" value="1"/>
</dbReference>
<evidence type="ECO:0000259" key="7">
    <source>
        <dbReference type="Pfam" id="PF02687"/>
    </source>
</evidence>
<dbReference type="RefSeq" id="WP_029054227.1">
    <property type="nucleotide sequence ID" value="NZ_CP015108.1"/>
</dbReference>
<dbReference type="InterPro" id="IPR027022">
    <property type="entry name" value="ABC_permease_BceB-typ"/>
</dbReference>
<dbReference type="InterPro" id="IPR003838">
    <property type="entry name" value="ABC3_permease_C"/>
</dbReference>